<dbReference type="InterPro" id="IPR024704">
    <property type="entry name" value="SMC"/>
</dbReference>
<keyword evidence="6 8" id="KW-0539">Nucleus</keyword>
<dbReference type="InterPro" id="IPR027417">
    <property type="entry name" value="P-loop_NTPase"/>
</dbReference>
<keyword evidence="3" id="KW-0132">Cell division</keyword>
<evidence type="ECO:0000256" key="5">
    <source>
        <dbReference type="ARBA" id="ARBA00023054"/>
    </source>
</evidence>
<dbReference type="InterPro" id="IPR041741">
    <property type="entry name" value="SMC3_ABC_euk"/>
</dbReference>
<dbReference type="SMART" id="SM00968">
    <property type="entry name" value="SMC_hinge"/>
    <property type="match status" value="1"/>
</dbReference>
<dbReference type="GO" id="GO:0005634">
    <property type="term" value="C:nucleus"/>
    <property type="evidence" value="ECO:0007669"/>
    <property type="project" value="UniProtKB-SubCell"/>
</dbReference>
<reference evidence="12" key="1">
    <citation type="submission" date="2021-01" db="EMBL/GenBank/DDBJ databases">
        <authorList>
            <person name="Corre E."/>
            <person name="Pelletier E."/>
            <person name="Niang G."/>
            <person name="Scheremetjew M."/>
            <person name="Finn R."/>
            <person name="Kale V."/>
            <person name="Holt S."/>
            <person name="Cochrane G."/>
            <person name="Meng A."/>
            <person name="Brown T."/>
            <person name="Cohen L."/>
        </authorList>
    </citation>
    <scope>NUCLEOTIDE SEQUENCE</scope>
    <source>
        <strain evidence="12">GSO104</strain>
    </source>
</reference>
<evidence type="ECO:0000313" key="12">
    <source>
        <dbReference type="EMBL" id="CAE4603799.1"/>
    </source>
</evidence>
<dbReference type="SUPFAM" id="SSF75553">
    <property type="entry name" value="Smc hinge domain"/>
    <property type="match status" value="1"/>
</dbReference>
<feature type="region of interest" description="Disordered" evidence="10">
    <location>
        <begin position="1080"/>
        <end position="1126"/>
    </location>
</feature>
<evidence type="ECO:0000256" key="9">
    <source>
        <dbReference type="SAM" id="Coils"/>
    </source>
</evidence>
<evidence type="ECO:0000256" key="8">
    <source>
        <dbReference type="PIRNR" id="PIRNR005719"/>
    </source>
</evidence>
<feature type="coiled-coil region" evidence="9">
    <location>
        <begin position="1014"/>
        <end position="1048"/>
    </location>
</feature>
<feature type="coiled-coil region" evidence="9">
    <location>
        <begin position="788"/>
        <end position="829"/>
    </location>
</feature>
<feature type="coiled-coil region" evidence="9">
    <location>
        <begin position="324"/>
        <end position="373"/>
    </location>
</feature>
<keyword evidence="5 9" id="KW-0175">Coiled coil</keyword>
<dbReference type="PANTHER" id="PTHR43977">
    <property type="entry name" value="STRUCTURAL MAINTENANCE OF CHROMOSOMES PROTEIN 3"/>
    <property type="match status" value="1"/>
</dbReference>
<comment type="subcellular location">
    <subcellularLocation>
        <location evidence="1 8">Nucleus</location>
    </subcellularLocation>
</comment>
<dbReference type="Pfam" id="PF02463">
    <property type="entry name" value="SMC_N"/>
    <property type="match status" value="1"/>
</dbReference>
<evidence type="ECO:0000256" key="4">
    <source>
        <dbReference type="ARBA" id="ARBA00022776"/>
    </source>
</evidence>
<name>A0A7S4R7T2_9STRA</name>
<dbReference type="Gene3D" id="3.30.70.1620">
    <property type="match status" value="1"/>
</dbReference>
<dbReference type="GO" id="GO:0005694">
    <property type="term" value="C:chromosome"/>
    <property type="evidence" value="ECO:0007669"/>
    <property type="project" value="InterPro"/>
</dbReference>
<protein>
    <recommendedName>
        <fullName evidence="8">Structural maintenance of chromosomes protein</fullName>
    </recommendedName>
</protein>
<dbReference type="CDD" id="cd03272">
    <property type="entry name" value="ABC_SMC3_euk"/>
    <property type="match status" value="1"/>
</dbReference>
<keyword evidence="7" id="KW-0131">Cell cycle</keyword>
<evidence type="ECO:0000256" key="7">
    <source>
        <dbReference type="ARBA" id="ARBA00023306"/>
    </source>
</evidence>
<proteinExistence type="inferred from homology"/>
<feature type="region of interest" description="Disordered" evidence="10">
    <location>
        <begin position="841"/>
        <end position="877"/>
    </location>
</feature>
<dbReference type="GO" id="GO:0005524">
    <property type="term" value="F:ATP binding"/>
    <property type="evidence" value="ECO:0007669"/>
    <property type="project" value="InterPro"/>
</dbReference>
<feature type="domain" description="SMC hinge" evidence="11">
    <location>
        <begin position="527"/>
        <end position="641"/>
    </location>
</feature>
<feature type="compositionally biased region" description="Acidic residues" evidence="10">
    <location>
        <begin position="1080"/>
        <end position="1098"/>
    </location>
</feature>
<evidence type="ECO:0000256" key="1">
    <source>
        <dbReference type="ARBA" id="ARBA00004123"/>
    </source>
</evidence>
<dbReference type="SUPFAM" id="SSF52540">
    <property type="entry name" value="P-loop containing nucleoside triphosphate hydrolases"/>
    <property type="match status" value="1"/>
</dbReference>
<comment type="similarity">
    <text evidence="2">Belongs to the SMC family. SMC3 subfamily.</text>
</comment>
<feature type="region of interest" description="Disordered" evidence="10">
    <location>
        <begin position="1265"/>
        <end position="1302"/>
    </location>
</feature>
<dbReference type="Gene3D" id="3.40.50.300">
    <property type="entry name" value="P-loop containing nucleotide triphosphate hydrolases"/>
    <property type="match status" value="2"/>
</dbReference>
<keyword evidence="4" id="KW-0498">Mitosis</keyword>
<feature type="coiled-coil region" evidence="9">
    <location>
        <begin position="680"/>
        <end position="756"/>
    </location>
</feature>
<gene>
    <name evidence="12" type="ORF">DBRI00130_LOCUS13120</name>
</gene>
<evidence type="ECO:0000259" key="11">
    <source>
        <dbReference type="SMART" id="SM00968"/>
    </source>
</evidence>
<dbReference type="InterPro" id="IPR003395">
    <property type="entry name" value="RecF/RecN/SMC_N"/>
</dbReference>
<evidence type="ECO:0000256" key="6">
    <source>
        <dbReference type="ARBA" id="ARBA00023242"/>
    </source>
</evidence>
<dbReference type="InterPro" id="IPR036277">
    <property type="entry name" value="SMC_hinge_sf"/>
</dbReference>
<accession>A0A7S4R7T2</accession>
<dbReference type="InterPro" id="IPR010935">
    <property type="entry name" value="SMC_hinge"/>
</dbReference>
<dbReference type="PIRSF" id="PIRSF005719">
    <property type="entry name" value="SMC"/>
    <property type="match status" value="1"/>
</dbReference>
<dbReference type="GO" id="GO:0051276">
    <property type="term" value="P:chromosome organization"/>
    <property type="evidence" value="ECO:0007669"/>
    <property type="project" value="InterPro"/>
</dbReference>
<dbReference type="Pfam" id="PF06470">
    <property type="entry name" value="SMC_hinge"/>
    <property type="match status" value="1"/>
</dbReference>
<dbReference type="GO" id="GO:0016887">
    <property type="term" value="F:ATP hydrolysis activity"/>
    <property type="evidence" value="ECO:0007669"/>
    <property type="project" value="InterPro"/>
</dbReference>
<evidence type="ECO:0000256" key="10">
    <source>
        <dbReference type="SAM" id="MobiDB-lite"/>
    </source>
</evidence>
<evidence type="ECO:0000256" key="2">
    <source>
        <dbReference type="ARBA" id="ARBA00005917"/>
    </source>
</evidence>
<sequence>MHIKQITISNFRSFRQQPEIHPFSAGTNAVVGRNGSGKSNLFDAVQFVLLSPKFYTLRTEERQALLHEGSGSAAVNAFVELVFDNSDGRLSVESDEVIVRRTVGHKKDEYFLQRKRANKNEIMSLLEGAGFSKSNPYFIVQQGKVNALCTMSDGERLMLLKEVAGTTVYDEKKAESLAKMDENKSSIEKIDDILSEIESRLAELQDEKEELTQYQKLDRDRRAVEYTLYDKELRRARETLDDIEHVRSEGCKELSILHEEARMAHDAIRTVEARMKTKTNALRRNRVYLQEMERDKTEAMTHRTKVELECKELEEGIKTGKDIIKANKRKIEELNVEIAKVTKELEQNVGPKCDSARETLTHTINERDEARKKMEGLYAKQGRGQQFRNKRDRDAHLRAQIKELNETKKEKETFLVHSQEKLSNLRRSVTTDTSSLEKKTTDVTKKNSMLESLCKSIEEKTKERNDMAEARKEQWRSLEEINEQTNEARDASKRALSDMRKIMPRATAMGLDALTNIVEEERIVVGEQYFGLLLQNMEITNPKFETAVEVAAQNSLFHVIVDTDHTAARLMKRLEKDRLGRVTFLPLNQLHVDKARYPDSSDVTPLLSQCIQYDPRVERAMQHVFGKKLLARNVDVASTWSARCGMDAITLEGDLCSRKGAMSGGYIDLSKSRIRAHQSLRSSEERYKTLEDQRLEMQRKATAVDQQVSNLMAEVQRLEAKRANLEHIINRTDDEIVVIQKRLDTHNSQLKKTETEIIPPIHVETRSLDNQIELLEEEMGTELSDTLSEEEQDMLKQLKKTQSDLEIEMEKQTHTLEEISVERERLQSLLEDNLLKKLRELEEENSGTSSLGRRSKGKSAAENTAAAMAKRQEDLEQRQRELIDATKASEEIEAKLNEAKKEDGGLRSELIAEKNELEKLKLQDMNNQASLEKAQENAEKLLNKRSMCVSKRELYMRKIQELGSLPPTSELSTFTSLSITALMRQLESTNKKLKKYSHVNKKAYDQYVNFSEQRESLLKRKEELDRGAEKVKELVESLDRKKDEAINRTFRGVSAHFKDVFKELVPNGAGEVIMRTALDEEGADAEMEDSDESDEEDAQEGKGKGKGKKPKKKKSTKGNMPDPSNLSVNMYRGIGIKVRFSRVGENYLMSQLSGGQKALVALALIFAIQRCDPAPFYLFDELDQALDSTYRAAVAALIQRQANSDENPTQFVCSTFRPELVAVANRCYGISHQNKVSNIHVLSKKDALHFIANLMNEEEAVGEVTSLATTKASRPESGASRSSRKRKAAVKSDEALEEEVAA</sequence>
<organism evidence="12">
    <name type="scientific">Ditylum brightwellii</name>
    <dbReference type="NCBI Taxonomy" id="49249"/>
    <lineage>
        <taxon>Eukaryota</taxon>
        <taxon>Sar</taxon>
        <taxon>Stramenopiles</taxon>
        <taxon>Ochrophyta</taxon>
        <taxon>Bacillariophyta</taxon>
        <taxon>Mediophyceae</taxon>
        <taxon>Lithodesmiophycidae</taxon>
        <taxon>Lithodesmiales</taxon>
        <taxon>Lithodesmiaceae</taxon>
        <taxon>Ditylum</taxon>
    </lineage>
</organism>
<feature type="coiled-coil region" evidence="9">
    <location>
        <begin position="187"/>
        <end position="217"/>
    </location>
</feature>
<evidence type="ECO:0000256" key="3">
    <source>
        <dbReference type="ARBA" id="ARBA00022618"/>
    </source>
</evidence>
<dbReference type="EMBL" id="HBNS01016372">
    <property type="protein sequence ID" value="CAE4603799.1"/>
    <property type="molecule type" value="Transcribed_RNA"/>
</dbReference>
<dbReference type="Gene3D" id="1.20.1060.20">
    <property type="match status" value="1"/>
</dbReference>
<dbReference type="GO" id="GO:0051301">
    <property type="term" value="P:cell division"/>
    <property type="evidence" value="ECO:0007669"/>
    <property type="project" value="UniProtKB-KW"/>
</dbReference>
<feature type="compositionally biased region" description="Basic residues" evidence="10">
    <location>
        <begin position="1104"/>
        <end position="1116"/>
    </location>
</feature>